<sequence length="276" mass="31692">MDACPDMILKLDKNPKMEVVLGNAIHIPLRANSVDAVLCISVLHHLSTFDRRKRVVEEICRVLKPNGQAIFYVWAFEQPNGYFKTQDVLVPFNLHEIAKSGQLPLIKFHKDSTKEERIINNSIPITIAEETCPKWFKTIFGTKIWKLLPSRQSLPPAIPAYLQQISVQNVQNMIVSGIHRWSPALGRRLINIKVEEQLAQEMSLKILEEAYAEAMSTLRAVSYYRFYHVFRKGEFQQLFAAIPEMTILETAFESGNWYLTAEKKDPKPKSSHNISI</sequence>
<proteinExistence type="predicted"/>
<name>A0AC34R7L3_9BILA</name>
<organism evidence="1 2">
    <name type="scientific">Panagrolaimus sp. JU765</name>
    <dbReference type="NCBI Taxonomy" id="591449"/>
    <lineage>
        <taxon>Eukaryota</taxon>
        <taxon>Metazoa</taxon>
        <taxon>Ecdysozoa</taxon>
        <taxon>Nematoda</taxon>
        <taxon>Chromadorea</taxon>
        <taxon>Rhabditida</taxon>
        <taxon>Tylenchina</taxon>
        <taxon>Panagrolaimomorpha</taxon>
        <taxon>Panagrolaimoidea</taxon>
        <taxon>Panagrolaimidae</taxon>
        <taxon>Panagrolaimus</taxon>
    </lineage>
</organism>
<protein>
    <submittedName>
        <fullName evidence="2">Methyltransferase type 11 domain-containing protein</fullName>
    </submittedName>
</protein>
<dbReference type="Proteomes" id="UP000887576">
    <property type="component" value="Unplaced"/>
</dbReference>
<reference evidence="2" key="1">
    <citation type="submission" date="2022-11" db="UniProtKB">
        <authorList>
            <consortium name="WormBaseParasite"/>
        </authorList>
    </citation>
    <scope>IDENTIFICATION</scope>
</reference>
<dbReference type="WBParaSite" id="JU765_v2.g4235.t2">
    <property type="protein sequence ID" value="JU765_v2.g4235.t2"/>
    <property type="gene ID" value="JU765_v2.g4235"/>
</dbReference>
<evidence type="ECO:0000313" key="1">
    <source>
        <dbReference type="Proteomes" id="UP000887576"/>
    </source>
</evidence>
<evidence type="ECO:0000313" key="2">
    <source>
        <dbReference type="WBParaSite" id="JU765_v2.g4235.t2"/>
    </source>
</evidence>
<accession>A0AC34R7L3</accession>